<name>A0A379JMF1_9NOCA</name>
<evidence type="ECO:0000313" key="1">
    <source>
        <dbReference type="EMBL" id="SUD49536.1"/>
    </source>
</evidence>
<gene>
    <name evidence="1" type="ORF">NCTC1934_06890</name>
</gene>
<evidence type="ECO:0000313" key="2">
    <source>
        <dbReference type="Proteomes" id="UP000255467"/>
    </source>
</evidence>
<dbReference type="Proteomes" id="UP000255467">
    <property type="component" value="Unassembled WGS sequence"/>
</dbReference>
<proteinExistence type="predicted"/>
<dbReference type="Pfam" id="PF06067">
    <property type="entry name" value="DUF932"/>
    <property type="match status" value="1"/>
</dbReference>
<organism evidence="1 2">
    <name type="scientific">Nocardia otitidiscaviarum</name>
    <dbReference type="NCBI Taxonomy" id="1823"/>
    <lineage>
        <taxon>Bacteria</taxon>
        <taxon>Bacillati</taxon>
        <taxon>Actinomycetota</taxon>
        <taxon>Actinomycetes</taxon>
        <taxon>Mycobacteriales</taxon>
        <taxon>Nocardiaceae</taxon>
        <taxon>Nocardia</taxon>
    </lineage>
</organism>
<keyword evidence="2" id="KW-1185">Reference proteome</keyword>
<reference evidence="1 2" key="1">
    <citation type="submission" date="2018-06" db="EMBL/GenBank/DDBJ databases">
        <authorList>
            <consortium name="Pathogen Informatics"/>
            <person name="Doyle S."/>
        </authorList>
    </citation>
    <scope>NUCLEOTIDE SEQUENCE [LARGE SCALE GENOMIC DNA]</scope>
    <source>
        <strain evidence="1 2">NCTC1934</strain>
    </source>
</reference>
<sequence>MPSIFATEPHETRSALYAYIPTVDVLNALQREGFQPFAAAQTRVRNEDRRDFTKHMLRLRHARDIATTEANEIILLNSHDGTSSYQMLAGMFRFVCTNGMVCGDTIEDVRIRHTGKNVIDDVVAGAYSVLENFELVTTERDEMKALPLSSREERAFADAARELRWNSEEKPAPVAATQLLAARRSADNNPDLWSTFNRVQENLIKGGLDGRTRNDRKARTRPVNSVTEDVRLNRALWKLAANMREIKQQG</sequence>
<dbReference type="AlphaFoldDB" id="A0A379JMF1"/>
<dbReference type="EMBL" id="UGRY01000008">
    <property type="protein sequence ID" value="SUD49536.1"/>
    <property type="molecule type" value="Genomic_DNA"/>
</dbReference>
<dbReference type="InterPro" id="IPR026325">
    <property type="entry name" value="DUF932"/>
</dbReference>
<accession>A0A379JMF1</accession>
<protein>
    <submittedName>
        <fullName evidence="1">Domain of uncharacterized function (DUF932)</fullName>
    </submittedName>
</protein>